<organism evidence="2 3">
    <name type="scientific">Desulfomonile tiedjei (strain ATCC 49306 / DSM 6799 / DCB-1)</name>
    <dbReference type="NCBI Taxonomy" id="706587"/>
    <lineage>
        <taxon>Bacteria</taxon>
        <taxon>Pseudomonadati</taxon>
        <taxon>Thermodesulfobacteriota</taxon>
        <taxon>Desulfomonilia</taxon>
        <taxon>Desulfomonilales</taxon>
        <taxon>Desulfomonilaceae</taxon>
        <taxon>Desulfomonile</taxon>
    </lineage>
</organism>
<dbReference type="AlphaFoldDB" id="I4CBQ7"/>
<protein>
    <submittedName>
        <fullName evidence="2">Putative membrane protein</fullName>
    </submittedName>
</protein>
<dbReference type="Pfam" id="PF06897">
    <property type="entry name" value="DUF1269"/>
    <property type="match status" value="1"/>
</dbReference>
<dbReference type="STRING" id="706587.Desti_4365"/>
<dbReference type="eggNOG" id="COG4803">
    <property type="taxonomic scope" value="Bacteria"/>
</dbReference>
<dbReference type="KEGG" id="dti:Desti_4365"/>
<dbReference type="InterPro" id="IPR009200">
    <property type="entry name" value="DUF1269_membrane"/>
</dbReference>
<dbReference type="Proteomes" id="UP000006055">
    <property type="component" value="Chromosome"/>
</dbReference>
<name>I4CBQ7_DESTA</name>
<dbReference type="HOGENOM" id="CLU_097445_1_0_7"/>
<keyword evidence="1" id="KW-0812">Transmembrane</keyword>
<gene>
    <name evidence="2" type="ordered locus">Desti_4365</name>
</gene>
<keyword evidence="1" id="KW-0472">Membrane</keyword>
<sequence>MHELLVVGFKDRYQADALLTEMKELEKAAVIELEDSVLLEKTPDGETITEQSFDLFSQIPTTGALYFGFLGGLVAWIFSGASFMGALLGIQAGLILGWLAGTVAAKYSDAGVPKNVVNEVASTMNPGTSTLILAVRGDMNAEKVLDVFRENNGCLVQTTLPRDEALALQKAITCYSS</sequence>
<dbReference type="RefSeq" id="WP_014812117.1">
    <property type="nucleotide sequence ID" value="NC_018025.1"/>
</dbReference>
<dbReference type="EMBL" id="CP003360">
    <property type="protein sequence ID" value="AFM26998.1"/>
    <property type="molecule type" value="Genomic_DNA"/>
</dbReference>
<keyword evidence="3" id="KW-1185">Reference proteome</keyword>
<dbReference type="OrthoDB" id="5244321at2"/>
<evidence type="ECO:0000313" key="2">
    <source>
        <dbReference type="EMBL" id="AFM26998.1"/>
    </source>
</evidence>
<evidence type="ECO:0000256" key="1">
    <source>
        <dbReference type="SAM" id="Phobius"/>
    </source>
</evidence>
<proteinExistence type="predicted"/>
<accession>I4CBQ7</accession>
<evidence type="ECO:0000313" key="3">
    <source>
        <dbReference type="Proteomes" id="UP000006055"/>
    </source>
</evidence>
<feature type="transmembrane region" description="Helical" evidence="1">
    <location>
        <begin position="64"/>
        <end position="90"/>
    </location>
</feature>
<reference evidence="3" key="1">
    <citation type="submission" date="2012-06" db="EMBL/GenBank/DDBJ databases">
        <title>Complete sequence of chromosome of Desulfomonile tiedjei DSM 6799.</title>
        <authorList>
            <person name="Lucas S."/>
            <person name="Copeland A."/>
            <person name="Lapidus A."/>
            <person name="Glavina del Rio T."/>
            <person name="Dalin E."/>
            <person name="Tice H."/>
            <person name="Bruce D."/>
            <person name="Goodwin L."/>
            <person name="Pitluck S."/>
            <person name="Peters L."/>
            <person name="Ovchinnikova G."/>
            <person name="Zeytun A."/>
            <person name="Lu M."/>
            <person name="Kyrpides N."/>
            <person name="Mavromatis K."/>
            <person name="Ivanova N."/>
            <person name="Brettin T."/>
            <person name="Detter J.C."/>
            <person name="Han C."/>
            <person name="Larimer F."/>
            <person name="Land M."/>
            <person name="Hauser L."/>
            <person name="Markowitz V."/>
            <person name="Cheng J.-F."/>
            <person name="Hugenholtz P."/>
            <person name="Woyke T."/>
            <person name="Wu D."/>
            <person name="Spring S."/>
            <person name="Schroeder M."/>
            <person name="Brambilla E."/>
            <person name="Klenk H.-P."/>
            <person name="Eisen J.A."/>
        </authorList>
    </citation>
    <scope>NUCLEOTIDE SEQUENCE [LARGE SCALE GENOMIC DNA]</scope>
    <source>
        <strain evidence="3">ATCC 49306 / DSM 6799 / DCB-1</strain>
    </source>
</reference>
<keyword evidence="1" id="KW-1133">Transmembrane helix</keyword>